<dbReference type="EMBL" id="JANAFB010000030">
    <property type="protein sequence ID" value="MCP3426592.1"/>
    <property type="molecule type" value="Genomic_DNA"/>
</dbReference>
<dbReference type="CDD" id="cd12160">
    <property type="entry name" value="2-Hacid_dh_3"/>
    <property type="match status" value="1"/>
</dbReference>
<dbReference type="GO" id="GO:0051287">
    <property type="term" value="F:NAD binding"/>
    <property type="evidence" value="ECO:0007669"/>
    <property type="project" value="InterPro"/>
</dbReference>
<sequence>MKILLPTSIALDDSRLPLGPDDVAARYDPTAPLPEEHVAAEVLVAWGNTDAQLADAAARMGSVRLVQSLAAGPDQIARAGFRDEAAVCSGVGLHDRTVTEHALALVLALVRSLPRLGEYQRERRWAAELTGPQELHPADRLTTLLGARVTIWGFGSIGATLAPLLTGLGAHVSGIARSTGERHGYPVVATEEKDELLARTDVLIMVLPSGEGTDGALDAAVLRTLPSTAYVVNVGRGTTVDEAALISALQDGVIGGAALDVTAREPLPAGDPLWDAPNLLLTPHTAGNRPVGAEELIGHNVEALRGGGELRNAM</sequence>
<dbReference type="SUPFAM" id="SSF52283">
    <property type="entry name" value="Formate/glycerate dehydrogenase catalytic domain-like"/>
    <property type="match status" value="1"/>
</dbReference>
<evidence type="ECO:0000313" key="5">
    <source>
        <dbReference type="Proteomes" id="UP001139502"/>
    </source>
</evidence>
<dbReference type="PANTHER" id="PTHR43333:SF1">
    <property type="entry name" value="D-ISOMER SPECIFIC 2-HYDROXYACID DEHYDROGENASE NAD-BINDING DOMAIN-CONTAINING PROTEIN"/>
    <property type="match status" value="1"/>
</dbReference>
<gene>
    <name evidence="4" type="ORF">NBM05_11410</name>
</gene>
<dbReference type="PANTHER" id="PTHR43333">
    <property type="entry name" value="2-HACID_DH_C DOMAIN-CONTAINING PROTEIN"/>
    <property type="match status" value="1"/>
</dbReference>
<keyword evidence="2" id="KW-0520">NAD</keyword>
<proteinExistence type="predicted"/>
<evidence type="ECO:0000313" key="4">
    <source>
        <dbReference type="EMBL" id="MCP3426592.1"/>
    </source>
</evidence>
<dbReference type="Gene3D" id="3.40.50.720">
    <property type="entry name" value="NAD(P)-binding Rossmann-like Domain"/>
    <property type="match status" value="2"/>
</dbReference>
<dbReference type="InterPro" id="IPR036291">
    <property type="entry name" value="NAD(P)-bd_dom_sf"/>
</dbReference>
<evidence type="ECO:0000256" key="1">
    <source>
        <dbReference type="ARBA" id="ARBA00023002"/>
    </source>
</evidence>
<comment type="caution">
    <text evidence="4">The sequence shown here is derived from an EMBL/GenBank/DDBJ whole genome shotgun (WGS) entry which is preliminary data.</text>
</comment>
<dbReference type="Proteomes" id="UP001139502">
    <property type="component" value="Unassembled WGS sequence"/>
</dbReference>
<keyword evidence="5" id="KW-1185">Reference proteome</keyword>
<organism evidence="4 5">
    <name type="scientific">Rothia santali</name>
    <dbReference type="NCBI Taxonomy" id="2949643"/>
    <lineage>
        <taxon>Bacteria</taxon>
        <taxon>Bacillati</taxon>
        <taxon>Actinomycetota</taxon>
        <taxon>Actinomycetes</taxon>
        <taxon>Micrococcales</taxon>
        <taxon>Micrococcaceae</taxon>
        <taxon>Rothia</taxon>
    </lineage>
</organism>
<dbReference type="RefSeq" id="WP_254167442.1">
    <property type="nucleotide sequence ID" value="NZ_JANAFB010000030.1"/>
</dbReference>
<evidence type="ECO:0000256" key="2">
    <source>
        <dbReference type="ARBA" id="ARBA00023027"/>
    </source>
</evidence>
<protein>
    <submittedName>
        <fullName evidence="4">Phosphoglycerate dehydrogenase</fullName>
    </submittedName>
</protein>
<accession>A0A9X2KI69</accession>
<dbReference type="GO" id="GO:0016491">
    <property type="term" value="F:oxidoreductase activity"/>
    <property type="evidence" value="ECO:0007669"/>
    <property type="project" value="UniProtKB-KW"/>
</dbReference>
<feature type="domain" description="D-isomer specific 2-hydroxyacid dehydrogenase NAD-binding" evidence="3">
    <location>
        <begin position="103"/>
        <end position="286"/>
    </location>
</feature>
<keyword evidence="1" id="KW-0560">Oxidoreductase</keyword>
<dbReference type="SUPFAM" id="SSF51735">
    <property type="entry name" value="NAD(P)-binding Rossmann-fold domains"/>
    <property type="match status" value="1"/>
</dbReference>
<name>A0A9X2KI69_9MICC</name>
<evidence type="ECO:0000259" key="3">
    <source>
        <dbReference type="Pfam" id="PF02826"/>
    </source>
</evidence>
<reference evidence="4" key="1">
    <citation type="submission" date="2022-06" db="EMBL/GenBank/DDBJ databases">
        <title>Rothia sp. isolated from sandalwood seedling.</title>
        <authorList>
            <person name="Tuikhar N."/>
            <person name="Kirdat K."/>
            <person name="Thorat V."/>
            <person name="Swetha P."/>
            <person name="Padma S."/>
            <person name="Sundararaj R."/>
            <person name="Yadav A."/>
        </authorList>
    </citation>
    <scope>NUCLEOTIDE SEQUENCE</scope>
    <source>
        <strain evidence="4">AR01</strain>
    </source>
</reference>
<dbReference type="Pfam" id="PF02826">
    <property type="entry name" value="2-Hacid_dh_C"/>
    <property type="match status" value="1"/>
</dbReference>
<dbReference type="AlphaFoldDB" id="A0A9X2KI69"/>
<dbReference type="InterPro" id="IPR006140">
    <property type="entry name" value="D-isomer_DH_NAD-bd"/>
</dbReference>